<keyword evidence="1" id="KW-0732">Signal</keyword>
<dbReference type="RefSeq" id="XP_066800830.1">
    <property type="nucleotide sequence ID" value="XM_066949057.1"/>
</dbReference>
<dbReference type="PANTHER" id="PTHR13847">
    <property type="entry name" value="SARCOSINE DEHYDROGENASE-RELATED"/>
    <property type="match status" value="1"/>
</dbReference>
<dbReference type="EMBL" id="JBCAWK010000011">
    <property type="protein sequence ID" value="KAK8846880.1"/>
    <property type="molecule type" value="Genomic_DNA"/>
</dbReference>
<dbReference type="KEGG" id="kne:92183228"/>
<evidence type="ECO:0000313" key="4">
    <source>
        <dbReference type="Proteomes" id="UP001388673"/>
    </source>
</evidence>
<dbReference type="PANTHER" id="PTHR13847:SF279">
    <property type="entry name" value="FAD DEPENDENT OXIDOREDUCTASE DOMAIN-CONTAINING PROTEIN-RELATED"/>
    <property type="match status" value="1"/>
</dbReference>
<name>A0AAW0YV25_9TREE</name>
<keyword evidence="4" id="KW-1185">Reference proteome</keyword>
<dbReference type="Gene3D" id="3.30.9.10">
    <property type="entry name" value="D-Amino Acid Oxidase, subunit A, domain 2"/>
    <property type="match status" value="1"/>
</dbReference>
<reference evidence="3 4" key="1">
    <citation type="journal article" date="2024" name="bioRxiv">
        <title>Comparative genomics of Cryptococcus and Kwoniella reveals pathogenesis evolution and contrasting karyotype dynamics via intercentromeric recombination or chromosome fusion.</title>
        <authorList>
            <person name="Coelho M.A."/>
            <person name="David-Palma M."/>
            <person name="Shea T."/>
            <person name="Bowers K."/>
            <person name="McGinley-Smith S."/>
            <person name="Mohammad A.W."/>
            <person name="Gnirke A."/>
            <person name="Yurkov A.M."/>
            <person name="Nowrousian M."/>
            <person name="Sun S."/>
            <person name="Cuomo C.A."/>
            <person name="Heitman J."/>
        </authorList>
    </citation>
    <scope>NUCLEOTIDE SEQUENCE [LARGE SCALE GENOMIC DNA]</scope>
    <source>
        <strain evidence="3 4">CBS 13917</strain>
    </source>
</reference>
<dbReference type="Proteomes" id="UP001388673">
    <property type="component" value="Unassembled WGS sequence"/>
</dbReference>
<dbReference type="InterPro" id="IPR036188">
    <property type="entry name" value="FAD/NAD-bd_sf"/>
</dbReference>
<dbReference type="Pfam" id="PF01266">
    <property type="entry name" value="DAO"/>
    <property type="match status" value="1"/>
</dbReference>
<evidence type="ECO:0000259" key="2">
    <source>
        <dbReference type="Pfam" id="PF01266"/>
    </source>
</evidence>
<dbReference type="GO" id="GO:0005737">
    <property type="term" value="C:cytoplasm"/>
    <property type="evidence" value="ECO:0007669"/>
    <property type="project" value="TreeGrafter"/>
</dbReference>
<gene>
    <name evidence="3" type="ORF">IAR55_005970</name>
</gene>
<feature type="signal peptide" evidence="1">
    <location>
        <begin position="1"/>
        <end position="25"/>
    </location>
</feature>
<accession>A0AAW0YV25</accession>
<organism evidence="3 4">
    <name type="scientific">Kwoniella newhampshirensis</name>
    <dbReference type="NCBI Taxonomy" id="1651941"/>
    <lineage>
        <taxon>Eukaryota</taxon>
        <taxon>Fungi</taxon>
        <taxon>Dikarya</taxon>
        <taxon>Basidiomycota</taxon>
        <taxon>Agaricomycotina</taxon>
        <taxon>Tremellomycetes</taxon>
        <taxon>Tremellales</taxon>
        <taxon>Cryptococcaceae</taxon>
        <taxon>Kwoniella</taxon>
    </lineage>
</organism>
<dbReference type="AlphaFoldDB" id="A0AAW0YV25"/>
<dbReference type="Gene3D" id="3.50.50.60">
    <property type="entry name" value="FAD/NAD(P)-binding domain"/>
    <property type="match status" value="1"/>
</dbReference>
<dbReference type="InterPro" id="IPR006076">
    <property type="entry name" value="FAD-dep_OxRdtase"/>
</dbReference>
<proteinExistence type="predicted"/>
<feature type="chain" id="PRO_5043979471" description="FAD dependent oxidoreductase domain-containing protein" evidence="1">
    <location>
        <begin position="26"/>
        <end position="532"/>
    </location>
</feature>
<protein>
    <recommendedName>
        <fullName evidence="2">FAD dependent oxidoreductase domain-containing protein</fullName>
    </recommendedName>
</protein>
<sequence>MNRLFSRRALMTVAAAVPIVSATAATQQERLLPVPDRTESFWLSERDQVLQNARTTEDLPKNADVVIVGSGLTGAMTSYHLYNEAEKKGKKIRVVMIEADEFCGGATARNGGHCKPMTIFGYRADAAKHGPEIANHLLTFEAAALGQYAEIVRKEDIDCDMHVTRAFDICFKEEDGINGKKDYEARKAAWGDDVRKQDLRVVDDPKVLEEITGIRGGYWGASYPAGHLWPYKLASALTHIGLRKGLNLQTHTPALSLGQSTSQPGEWEITTSRGTISTPSVIVATNAYTSGFLPEFKPLIFPVRGTVSSITPAPSHSYGSLPGPIKYTYGLRHGPGEVDYMIPRQGRGRIPGDGDRSIILGGAKGCFLKDVDIWYNNKNDNEQMPGAKEYFEGYMKKYFVSWNGNERGNVDRVWSGVLGYSSDLLPYVGEVPDKPGVFICAGFTGHGMPRIPGCTAALSTLAVSRLVDGTISPQAQTAFDSALPEPYHMTRERFESRVNLIKQAMGQGDKTQVDIAQADEAVLAARTAKAKL</sequence>
<dbReference type="GeneID" id="92183228"/>
<dbReference type="SUPFAM" id="SSF51905">
    <property type="entry name" value="FAD/NAD(P)-binding domain"/>
    <property type="match status" value="1"/>
</dbReference>
<comment type="caution">
    <text evidence="3">The sequence shown here is derived from an EMBL/GenBank/DDBJ whole genome shotgun (WGS) entry which is preliminary data.</text>
</comment>
<evidence type="ECO:0000313" key="3">
    <source>
        <dbReference type="EMBL" id="KAK8846880.1"/>
    </source>
</evidence>
<feature type="domain" description="FAD dependent oxidoreductase" evidence="2">
    <location>
        <begin position="64"/>
        <end position="454"/>
    </location>
</feature>
<evidence type="ECO:0000256" key="1">
    <source>
        <dbReference type="SAM" id="SignalP"/>
    </source>
</evidence>